<dbReference type="RefSeq" id="WP_272775835.1">
    <property type="nucleotide sequence ID" value="NZ_JAQQLI010000004.1"/>
</dbReference>
<protein>
    <submittedName>
        <fullName evidence="2">Uncharacterized protein</fullName>
    </submittedName>
</protein>
<keyword evidence="1" id="KW-0812">Transmembrane</keyword>
<name>A0ABT5J5U2_RHOTP</name>
<gene>
    <name evidence="2" type="ORF">PQJ73_04785</name>
</gene>
<comment type="caution">
    <text evidence="2">The sequence shown here is derived from an EMBL/GenBank/DDBJ whole genome shotgun (WGS) entry which is preliminary data.</text>
</comment>
<reference evidence="2" key="1">
    <citation type="journal article" date="2023" name="Microbiol Resour">
        <title>Genome Sequences of Rhodoplanes serenus and Two Thermotolerant Strains, Rhodoplanes tepidamans and 'Rhodoplanes cryptolactis,' Further Refine the Genus.</title>
        <authorList>
            <person name="Rayyan A.A."/>
            <person name="Kyndt J.A."/>
        </authorList>
    </citation>
    <scope>NUCLEOTIDE SEQUENCE</scope>
    <source>
        <strain evidence="2">DSM 9987</strain>
    </source>
</reference>
<evidence type="ECO:0000313" key="3">
    <source>
        <dbReference type="Proteomes" id="UP001165652"/>
    </source>
</evidence>
<sequence length="49" mass="5350">MDGDGGSGTLVLIELVLVLGVVFWFAIRELRGVKRDRPKPEASDPARRG</sequence>
<dbReference type="Proteomes" id="UP001165652">
    <property type="component" value="Unassembled WGS sequence"/>
</dbReference>
<evidence type="ECO:0000313" key="2">
    <source>
        <dbReference type="EMBL" id="MDC7784991.1"/>
    </source>
</evidence>
<feature type="transmembrane region" description="Helical" evidence="1">
    <location>
        <begin position="6"/>
        <end position="27"/>
    </location>
</feature>
<dbReference type="EMBL" id="JAQQLI010000004">
    <property type="protein sequence ID" value="MDC7784991.1"/>
    <property type="molecule type" value="Genomic_DNA"/>
</dbReference>
<accession>A0ABT5J5U2</accession>
<keyword evidence="1" id="KW-1133">Transmembrane helix</keyword>
<reference evidence="2" key="2">
    <citation type="submission" date="2023-02" db="EMBL/GenBank/DDBJ databases">
        <authorList>
            <person name="Rayyan A."/>
            <person name="Meyer T."/>
            <person name="Kyndt J.A."/>
        </authorList>
    </citation>
    <scope>NUCLEOTIDE SEQUENCE</scope>
    <source>
        <strain evidence="2">DSM 9987</strain>
    </source>
</reference>
<keyword evidence="3" id="KW-1185">Reference proteome</keyword>
<proteinExistence type="predicted"/>
<evidence type="ECO:0000256" key="1">
    <source>
        <dbReference type="SAM" id="Phobius"/>
    </source>
</evidence>
<organism evidence="2 3">
    <name type="scientific">Rhodoplanes tepidamans</name>
    <name type="common">Rhodoplanes cryptolactis</name>
    <dbReference type="NCBI Taxonomy" id="200616"/>
    <lineage>
        <taxon>Bacteria</taxon>
        <taxon>Pseudomonadati</taxon>
        <taxon>Pseudomonadota</taxon>
        <taxon>Alphaproteobacteria</taxon>
        <taxon>Hyphomicrobiales</taxon>
        <taxon>Nitrobacteraceae</taxon>
        <taxon>Rhodoplanes</taxon>
    </lineage>
</organism>
<keyword evidence="1" id="KW-0472">Membrane</keyword>